<protein>
    <submittedName>
        <fullName evidence="5">GntR family transcriptional regulator</fullName>
    </submittedName>
</protein>
<evidence type="ECO:0000313" key="5">
    <source>
        <dbReference type="EMBL" id="RNB89606.1"/>
    </source>
</evidence>
<keyword evidence="6" id="KW-1185">Reference proteome</keyword>
<accession>A0A3M8DNF3</accession>
<dbReference type="EMBL" id="RHHQ01000008">
    <property type="protein sequence ID" value="RNB89606.1"/>
    <property type="molecule type" value="Genomic_DNA"/>
</dbReference>
<evidence type="ECO:0000313" key="6">
    <source>
        <dbReference type="Proteomes" id="UP000271031"/>
    </source>
</evidence>
<evidence type="ECO:0000259" key="4">
    <source>
        <dbReference type="PROSITE" id="PS50949"/>
    </source>
</evidence>
<keyword evidence="1" id="KW-0805">Transcription regulation</keyword>
<dbReference type="Pfam" id="PF00392">
    <property type="entry name" value="GntR"/>
    <property type="match status" value="1"/>
</dbReference>
<dbReference type="Proteomes" id="UP000271031">
    <property type="component" value="Unassembled WGS sequence"/>
</dbReference>
<organism evidence="5 6">
    <name type="scientific">Brevibacillus fluminis</name>
    <dbReference type="NCBI Taxonomy" id="511487"/>
    <lineage>
        <taxon>Bacteria</taxon>
        <taxon>Bacillati</taxon>
        <taxon>Bacillota</taxon>
        <taxon>Bacilli</taxon>
        <taxon>Bacillales</taxon>
        <taxon>Paenibacillaceae</taxon>
        <taxon>Brevibacillus</taxon>
    </lineage>
</organism>
<dbReference type="PROSITE" id="PS50949">
    <property type="entry name" value="HTH_GNTR"/>
    <property type="match status" value="1"/>
</dbReference>
<dbReference type="RefSeq" id="WP_122917862.1">
    <property type="nucleotide sequence ID" value="NZ_RHHQ01000008.1"/>
</dbReference>
<dbReference type="AlphaFoldDB" id="A0A3M8DNF3"/>
<keyword evidence="2" id="KW-0238">DNA-binding</keyword>
<dbReference type="SMART" id="SM00345">
    <property type="entry name" value="HTH_GNTR"/>
    <property type="match status" value="1"/>
</dbReference>
<dbReference type="InterPro" id="IPR000524">
    <property type="entry name" value="Tscrpt_reg_HTH_GntR"/>
</dbReference>
<dbReference type="PANTHER" id="PTHR38445">
    <property type="entry name" value="HTH-TYPE TRANSCRIPTIONAL REPRESSOR YTRA"/>
    <property type="match status" value="1"/>
</dbReference>
<dbReference type="SUPFAM" id="SSF46785">
    <property type="entry name" value="Winged helix' DNA-binding domain"/>
    <property type="match status" value="1"/>
</dbReference>
<dbReference type="InterPro" id="IPR036388">
    <property type="entry name" value="WH-like_DNA-bd_sf"/>
</dbReference>
<dbReference type="InterPro" id="IPR036390">
    <property type="entry name" value="WH_DNA-bd_sf"/>
</dbReference>
<dbReference type="GO" id="GO:0003700">
    <property type="term" value="F:DNA-binding transcription factor activity"/>
    <property type="evidence" value="ECO:0007669"/>
    <property type="project" value="InterPro"/>
</dbReference>
<gene>
    <name evidence="5" type="ORF">EDM56_10485</name>
</gene>
<evidence type="ECO:0000256" key="2">
    <source>
        <dbReference type="ARBA" id="ARBA00023125"/>
    </source>
</evidence>
<comment type="caution">
    <text evidence="5">The sequence shown here is derived from an EMBL/GenBank/DDBJ whole genome shotgun (WGS) entry which is preliminary data.</text>
</comment>
<dbReference type="GO" id="GO:0003677">
    <property type="term" value="F:DNA binding"/>
    <property type="evidence" value="ECO:0007669"/>
    <property type="project" value="UniProtKB-KW"/>
</dbReference>
<dbReference type="Gene3D" id="1.10.10.10">
    <property type="entry name" value="Winged helix-like DNA-binding domain superfamily/Winged helix DNA-binding domain"/>
    <property type="match status" value="1"/>
</dbReference>
<evidence type="ECO:0000256" key="3">
    <source>
        <dbReference type="ARBA" id="ARBA00023163"/>
    </source>
</evidence>
<reference evidence="5 6" key="1">
    <citation type="submission" date="2018-10" db="EMBL/GenBank/DDBJ databases">
        <title>Phylogenomics of Brevibacillus.</title>
        <authorList>
            <person name="Dunlap C."/>
        </authorList>
    </citation>
    <scope>NUCLEOTIDE SEQUENCE [LARGE SCALE GENOMIC DNA]</scope>
    <source>
        <strain evidence="5 6">JCM 15716</strain>
    </source>
</reference>
<dbReference type="OrthoDB" id="362473at2"/>
<keyword evidence="3" id="KW-0804">Transcription</keyword>
<proteinExistence type="predicted"/>
<dbReference type="CDD" id="cd07377">
    <property type="entry name" value="WHTH_GntR"/>
    <property type="match status" value="1"/>
</dbReference>
<evidence type="ECO:0000256" key="1">
    <source>
        <dbReference type="ARBA" id="ARBA00023015"/>
    </source>
</evidence>
<dbReference type="PANTHER" id="PTHR38445:SF9">
    <property type="entry name" value="HTH-TYPE TRANSCRIPTIONAL REPRESSOR YTRA"/>
    <property type="match status" value="1"/>
</dbReference>
<name>A0A3M8DNF3_9BACL</name>
<sequence>MDPLWKVEHFHIDPSRPLYEQFVDQIRSYIARGMLAPATRLPSVRDLAQALRVNPTTIMRTYQELDREKLIVTHRGLGTFVTDNLEIIEASKRTIAIAAVQKLREIAESLGLTIHEMIALSEKKEET</sequence>
<feature type="domain" description="HTH gntR-type" evidence="4">
    <location>
        <begin position="16"/>
        <end position="84"/>
    </location>
</feature>